<feature type="transmembrane region" description="Helical" evidence="6">
    <location>
        <begin position="52"/>
        <end position="72"/>
    </location>
</feature>
<dbReference type="EMBL" id="JAEPRA010000005">
    <property type="protein sequence ID" value="KAG2185389.1"/>
    <property type="molecule type" value="Genomic_DNA"/>
</dbReference>
<keyword evidence="8" id="KW-1185">Reference proteome</keyword>
<dbReference type="GO" id="GO:0016020">
    <property type="term" value="C:membrane"/>
    <property type="evidence" value="ECO:0007669"/>
    <property type="project" value="UniProtKB-SubCell"/>
</dbReference>
<dbReference type="OrthoDB" id="5581259at2759"/>
<keyword evidence="3 6" id="KW-0812">Transmembrane</keyword>
<dbReference type="GO" id="GO:0061024">
    <property type="term" value="P:membrane organization"/>
    <property type="evidence" value="ECO:0007669"/>
    <property type="project" value="TreeGrafter"/>
</dbReference>
<evidence type="ECO:0000256" key="2">
    <source>
        <dbReference type="ARBA" id="ARBA00007322"/>
    </source>
</evidence>
<dbReference type="PANTHER" id="PTHR12703:SF4">
    <property type="entry name" value="TRANSMEMBRANE PROTEIN 33"/>
    <property type="match status" value="1"/>
</dbReference>
<organism evidence="7 8">
    <name type="scientific">Umbelopsis vinacea</name>
    <dbReference type="NCBI Taxonomy" id="44442"/>
    <lineage>
        <taxon>Eukaryota</taxon>
        <taxon>Fungi</taxon>
        <taxon>Fungi incertae sedis</taxon>
        <taxon>Mucoromycota</taxon>
        <taxon>Mucoromycotina</taxon>
        <taxon>Umbelopsidomycetes</taxon>
        <taxon>Umbelopsidales</taxon>
        <taxon>Umbelopsidaceae</taxon>
        <taxon>Umbelopsis</taxon>
    </lineage>
</organism>
<evidence type="ECO:0000313" key="7">
    <source>
        <dbReference type="EMBL" id="KAG2185389.1"/>
    </source>
</evidence>
<dbReference type="InterPro" id="IPR051645">
    <property type="entry name" value="PER33/POM33_regulator"/>
</dbReference>
<feature type="transmembrane region" description="Helical" evidence="6">
    <location>
        <begin position="93"/>
        <end position="119"/>
    </location>
</feature>
<accession>A0A8H7Q5H4</accession>
<dbReference type="GO" id="GO:0071786">
    <property type="term" value="P:endoplasmic reticulum tubular network organization"/>
    <property type="evidence" value="ECO:0007669"/>
    <property type="project" value="TreeGrafter"/>
</dbReference>
<gene>
    <name evidence="7" type="ORF">INT44_002180</name>
</gene>
<dbReference type="InterPro" id="IPR005344">
    <property type="entry name" value="TMEM33/Pom33"/>
</dbReference>
<evidence type="ECO:0000256" key="5">
    <source>
        <dbReference type="ARBA" id="ARBA00023136"/>
    </source>
</evidence>
<keyword evidence="5 6" id="KW-0472">Membrane</keyword>
<dbReference type="Pfam" id="PF03661">
    <property type="entry name" value="TMEM33_Pom33"/>
    <property type="match status" value="1"/>
</dbReference>
<comment type="similarity">
    <text evidence="2">Belongs to the PER33/POM33 family.</text>
</comment>
<evidence type="ECO:0000256" key="3">
    <source>
        <dbReference type="ARBA" id="ARBA00022692"/>
    </source>
</evidence>
<name>A0A8H7Q5H4_9FUNG</name>
<dbReference type="AlphaFoldDB" id="A0A8H7Q5H4"/>
<feature type="transmembrane region" description="Helical" evidence="6">
    <location>
        <begin position="23"/>
        <end position="46"/>
    </location>
</feature>
<evidence type="ECO:0008006" key="9">
    <source>
        <dbReference type="Google" id="ProtNLM"/>
    </source>
</evidence>
<feature type="transmembrane region" description="Helical" evidence="6">
    <location>
        <begin position="188"/>
        <end position="209"/>
    </location>
</feature>
<protein>
    <recommendedName>
        <fullName evidence="9">Endoplasmic reticulum protein</fullName>
    </recommendedName>
</protein>
<dbReference type="Proteomes" id="UP000612746">
    <property type="component" value="Unassembled WGS sequence"/>
</dbReference>
<reference evidence="7" key="1">
    <citation type="submission" date="2020-12" db="EMBL/GenBank/DDBJ databases">
        <title>Metabolic potential, ecology and presence of endohyphal bacteria is reflected in genomic diversity of Mucoromycotina.</title>
        <authorList>
            <person name="Muszewska A."/>
            <person name="Okrasinska A."/>
            <person name="Steczkiewicz K."/>
            <person name="Drgas O."/>
            <person name="Orlowska M."/>
            <person name="Perlinska-Lenart U."/>
            <person name="Aleksandrzak-Piekarczyk T."/>
            <person name="Szatraj K."/>
            <person name="Zielenkiewicz U."/>
            <person name="Pilsyk S."/>
            <person name="Malc E."/>
            <person name="Mieczkowski P."/>
            <person name="Kruszewska J.S."/>
            <person name="Biernat P."/>
            <person name="Pawlowska J."/>
        </authorList>
    </citation>
    <scope>NUCLEOTIDE SEQUENCE</scope>
    <source>
        <strain evidence="7">WA0000051536</strain>
    </source>
</reference>
<proteinExistence type="inferred from homology"/>
<evidence type="ECO:0000256" key="1">
    <source>
        <dbReference type="ARBA" id="ARBA00004141"/>
    </source>
</evidence>
<evidence type="ECO:0000256" key="6">
    <source>
        <dbReference type="SAM" id="Phobius"/>
    </source>
</evidence>
<dbReference type="PANTHER" id="PTHR12703">
    <property type="entry name" value="TRANSMEMBRANE PROTEIN 33"/>
    <property type="match status" value="1"/>
</dbReference>
<comment type="subcellular location">
    <subcellularLocation>
        <location evidence="1">Membrane</location>
        <topology evidence="1">Multi-pass membrane protein</topology>
    </subcellularLocation>
</comment>
<keyword evidence="4 6" id="KW-1133">Transmembrane helix</keyword>
<dbReference type="GO" id="GO:0005783">
    <property type="term" value="C:endoplasmic reticulum"/>
    <property type="evidence" value="ECO:0007669"/>
    <property type="project" value="TreeGrafter"/>
</dbReference>
<evidence type="ECO:0000313" key="8">
    <source>
        <dbReference type="Proteomes" id="UP000612746"/>
    </source>
</evidence>
<comment type="caution">
    <text evidence="7">The sequence shown here is derived from an EMBL/GenBank/DDBJ whole genome shotgun (WGS) entry which is preliminary data.</text>
</comment>
<evidence type="ECO:0000256" key="4">
    <source>
        <dbReference type="ARBA" id="ARBA00022989"/>
    </source>
</evidence>
<sequence>MATTSPALPFQDRVLKLVKNPQFAWFLGHVAVLAGTLFYLISLITFKSNSRAYSIAFIGALVSYGVVVYKSLGIPQPNAQYLQKLMLDENFQYFMLAFYWYCNKPITVTLVPFATYSVFHASSYLRSNVIPTLFPVSSSQSNGEAAAAANNAWQTKFQRKIKAWTDMRYGTAMKFVAQVEVIGVMGRLILGAVTFQSSLLAPLLFAHFLRLRFHLSSYTRGAFRDLNNRMDKLLLPPTAHPSIPPAVGHAYTTIKGYIIKYSQAGMQQAPQPQPQ</sequence>